<evidence type="ECO:0000256" key="6">
    <source>
        <dbReference type="ARBA" id="ARBA00023004"/>
    </source>
</evidence>
<dbReference type="InterPro" id="IPR039426">
    <property type="entry name" value="TonB-dep_rcpt-like"/>
</dbReference>
<dbReference type="EMBL" id="REFR01000011">
    <property type="protein sequence ID" value="RMB08103.1"/>
    <property type="molecule type" value="Genomic_DNA"/>
</dbReference>
<evidence type="ECO:0000256" key="1">
    <source>
        <dbReference type="ARBA" id="ARBA00004571"/>
    </source>
</evidence>
<evidence type="ECO:0000259" key="15">
    <source>
        <dbReference type="Pfam" id="PF07715"/>
    </source>
</evidence>
<comment type="similarity">
    <text evidence="11 12">Belongs to the TonB-dependent receptor family.</text>
</comment>
<keyword evidence="8 12" id="KW-0798">TonB box</keyword>
<evidence type="ECO:0000256" key="13">
    <source>
        <dbReference type="SAM" id="MobiDB-lite"/>
    </source>
</evidence>
<dbReference type="Proteomes" id="UP000271227">
    <property type="component" value="Unassembled WGS sequence"/>
</dbReference>
<dbReference type="GO" id="GO:0009279">
    <property type="term" value="C:cell outer membrane"/>
    <property type="evidence" value="ECO:0007669"/>
    <property type="project" value="UniProtKB-SubCell"/>
</dbReference>
<feature type="domain" description="TonB-dependent receptor plug" evidence="15">
    <location>
        <begin position="146"/>
        <end position="251"/>
    </location>
</feature>
<reference evidence="16 17" key="1">
    <citation type="submission" date="2018-10" db="EMBL/GenBank/DDBJ databases">
        <title>Genomic Encyclopedia of Archaeal and Bacterial Type Strains, Phase II (KMG-II): from individual species to whole genera.</title>
        <authorList>
            <person name="Goeker M."/>
        </authorList>
    </citation>
    <scope>NUCLEOTIDE SEQUENCE [LARGE SCALE GENOMIC DNA]</scope>
    <source>
        <strain evidence="16 17">DSM 25217</strain>
    </source>
</reference>
<organism evidence="16 17">
    <name type="scientific">Eilatimonas milleporae</name>
    <dbReference type="NCBI Taxonomy" id="911205"/>
    <lineage>
        <taxon>Bacteria</taxon>
        <taxon>Pseudomonadati</taxon>
        <taxon>Pseudomonadota</taxon>
        <taxon>Alphaproteobacteria</taxon>
        <taxon>Kordiimonadales</taxon>
        <taxon>Kordiimonadaceae</taxon>
        <taxon>Eilatimonas</taxon>
    </lineage>
</organism>
<evidence type="ECO:0000256" key="5">
    <source>
        <dbReference type="ARBA" id="ARBA00022692"/>
    </source>
</evidence>
<dbReference type="Pfam" id="PF07715">
    <property type="entry name" value="Plug"/>
    <property type="match status" value="1"/>
</dbReference>
<keyword evidence="4" id="KW-0410">Iron transport</keyword>
<dbReference type="InterPro" id="IPR012910">
    <property type="entry name" value="Plug_dom"/>
</dbReference>
<dbReference type="PANTHER" id="PTHR32552">
    <property type="entry name" value="FERRICHROME IRON RECEPTOR-RELATED"/>
    <property type="match status" value="1"/>
</dbReference>
<feature type="region of interest" description="Disordered" evidence="13">
    <location>
        <begin position="23"/>
        <end position="49"/>
    </location>
</feature>
<evidence type="ECO:0000313" key="16">
    <source>
        <dbReference type="EMBL" id="RMB08103.1"/>
    </source>
</evidence>
<dbReference type="PROSITE" id="PS52016">
    <property type="entry name" value="TONB_DEPENDENT_REC_3"/>
    <property type="match status" value="1"/>
</dbReference>
<keyword evidence="3 11" id="KW-1134">Transmembrane beta strand</keyword>
<evidence type="ECO:0000256" key="7">
    <source>
        <dbReference type="ARBA" id="ARBA00023065"/>
    </source>
</evidence>
<proteinExistence type="inferred from homology"/>
<dbReference type="Gene3D" id="2.40.170.20">
    <property type="entry name" value="TonB-dependent receptor, beta-barrel domain"/>
    <property type="match status" value="1"/>
</dbReference>
<evidence type="ECO:0000256" key="12">
    <source>
        <dbReference type="RuleBase" id="RU003357"/>
    </source>
</evidence>
<evidence type="ECO:0000256" key="11">
    <source>
        <dbReference type="PROSITE-ProRule" id="PRU01360"/>
    </source>
</evidence>
<dbReference type="Pfam" id="PF00593">
    <property type="entry name" value="TonB_dep_Rec_b-barrel"/>
    <property type="match status" value="1"/>
</dbReference>
<dbReference type="InParanoid" id="A0A3M0CWF9"/>
<evidence type="ECO:0000256" key="8">
    <source>
        <dbReference type="ARBA" id="ARBA00023077"/>
    </source>
</evidence>
<evidence type="ECO:0000256" key="3">
    <source>
        <dbReference type="ARBA" id="ARBA00022452"/>
    </source>
</evidence>
<evidence type="ECO:0000256" key="4">
    <source>
        <dbReference type="ARBA" id="ARBA00022496"/>
    </source>
</evidence>
<evidence type="ECO:0000259" key="14">
    <source>
        <dbReference type="Pfam" id="PF00593"/>
    </source>
</evidence>
<keyword evidence="10 11" id="KW-0998">Cell outer membrane</keyword>
<dbReference type="InterPro" id="IPR000531">
    <property type="entry name" value="Beta-barrel_TonB"/>
</dbReference>
<protein>
    <submittedName>
        <fullName evidence="16">Outer membrane receptor protein involved in Fe transport</fullName>
    </submittedName>
</protein>
<keyword evidence="2 11" id="KW-0813">Transport</keyword>
<dbReference type="InterPro" id="IPR036942">
    <property type="entry name" value="Beta-barrel_TonB_sf"/>
</dbReference>
<evidence type="ECO:0000256" key="2">
    <source>
        <dbReference type="ARBA" id="ARBA00022448"/>
    </source>
</evidence>
<keyword evidence="5 11" id="KW-0812">Transmembrane</keyword>
<gene>
    <name evidence="16" type="ORF">BXY39_2199</name>
</gene>
<dbReference type="GO" id="GO:0006826">
    <property type="term" value="P:iron ion transport"/>
    <property type="evidence" value="ECO:0007669"/>
    <property type="project" value="UniProtKB-KW"/>
</dbReference>
<feature type="domain" description="TonB-dependent receptor-like beta-barrel" evidence="14">
    <location>
        <begin position="397"/>
        <end position="816"/>
    </location>
</feature>
<evidence type="ECO:0000256" key="9">
    <source>
        <dbReference type="ARBA" id="ARBA00023136"/>
    </source>
</evidence>
<comment type="caution">
    <text evidence="16">The sequence shown here is derived from an EMBL/GenBank/DDBJ whole genome shotgun (WGS) entry which is preliminary data.</text>
</comment>
<dbReference type="PANTHER" id="PTHR32552:SF81">
    <property type="entry name" value="TONB-DEPENDENT OUTER MEMBRANE RECEPTOR"/>
    <property type="match status" value="1"/>
</dbReference>
<comment type="subcellular location">
    <subcellularLocation>
        <location evidence="1 11">Cell outer membrane</location>
        <topology evidence="1 11">Multi-pass membrane protein</topology>
    </subcellularLocation>
</comment>
<keyword evidence="17" id="KW-1185">Reference proteome</keyword>
<dbReference type="AlphaFoldDB" id="A0A3M0CWF9"/>
<evidence type="ECO:0000256" key="10">
    <source>
        <dbReference type="ARBA" id="ARBA00023237"/>
    </source>
</evidence>
<dbReference type="SUPFAM" id="SSF56935">
    <property type="entry name" value="Porins"/>
    <property type="match status" value="1"/>
</dbReference>
<keyword evidence="6" id="KW-0408">Iron</keyword>
<keyword evidence="7" id="KW-0406">Ion transport</keyword>
<dbReference type="OrthoDB" id="7223550at2"/>
<keyword evidence="16" id="KW-0675">Receptor</keyword>
<keyword evidence="9 11" id="KW-0472">Membrane</keyword>
<evidence type="ECO:0000313" key="17">
    <source>
        <dbReference type="Proteomes" id="UP000271227"/>
    </source>
</evidence>
<accession>A0A3M0CWF9</accession>
<sequence length="851" mass="92834">MRIHSLLYCGTSRLRGRPVTAHTVTDRPYRSSGGRGDMPRGEGSVNTYSTQRAVSRPIGLQAGGFRAGEFRAGGLHPAESRAPGVSGISGISGISSIALAVALAAAAPSVQAQTDGQAGNQADAQSGDDYVIEQITVSATRRVESIQDVPVSVSSISADTIRATGVIDLAELSRYIPNFELSDASILPNLYVRGIGSGTTHSIEQSVGRFIDDVYIGRAVINLHPLMDVANVEVLRGPQGTLFGKNTLAGAMIINTGNPTRDFDAGITASYSDFSTTGGILGFEGFVSGPLSDNLSARAAFIYKDRDGYVENRAPGPDGGTREDFGGRVKLRWDASDFTTVDVKAEYMTYTEDGQTPSEVVAGPPEAVFQQFVPDFTFDQDWVSHIDCTAEIEGTTFCPDRDQDSLNLTLNIAHQFEGVGELRSITAFQAYDYVHRFVAIDGGVAGGAFRATRDEDFEGWTQELRFTSEEFDTFDYIVGAFYENSSLVRLQNDDTNVPAFLGGGPPANTLNEDWSQDTETIAVFGQARWRFAERWSAIIGGRWSYEEKDFGFFSRTVAYNGDPNVDPILPGTEELDFTATRDEDRFTPSLTLRFEATDDLMLFATVSQGHKTGGFSDRPQEDQDFDEEINTSYELGVKGTFLDGRLQANLAFFRMELEDLQVARALPGPTVTFEVQNAAEAVSQGLEFDAVLSLEDGWTIGGSFAYTDATYEDFPGAAAVCPEVGGFIEDGLCNFEGIPLIFAPEYKGTLFVEYSTGPILGGWSLNTRGDANYSSDYYTELAYFETLRQDDYFLFNASARFVSPDERFVISLIGKNLTEEYVLAWGLEAGPSQFVTPNPPRELAIQLSYRY</sequence>
<name>A0A3M0CWF9_9PROT</name>
<dbReference type="CDD" id="cd01347">
    <property type="entry name" value="ligand_gated_channel"/>
    <property type="match status" value="1"/>
</dbReference>